<evidence type="ECO:0000256" key="5">
    <source>
        <dbReference type="ARBA" id="ARBA00022989"/>
    </source>
</evidence>
<dbReference type="GO" id="GO:1904491">
    <property type="term" value="P:protein localization to ciliary transition zone"/>
    <property type="evidence" value="ECO:0007669"/>
    <property type="project" value="TreeGrafter"/>
</dbReference>
<evidence type="ECO:0000256" key="7">
    <source>
        <dbReference type="SAM" id="Phobius"/>
    </source>
</evidence>
<reference evidence="8" key="3">
    <citation type="submission" date="2025-09" db="UniProtKB">
        <authorList>
            <consortium name="Ensembl"/>
        </authorList>
    </citation>
    <scope>IDENTIFICATION</scope>
</reference>
<evidence type="ECO:0000256" key="6">
    <source>
        <dbReference type="ARBA" id="ARBA00023136"/>
    </source>
</evidence>
<organism evidence="8 9">
    <name type="scientific">Vombatus ursinus</name>
    <name type="common">Common wombat</name>
    <dbReference type="NCBI Taxonomy" id="29139"/>
    <lineage>
        <taxon>Eukaryota</taxon>
        <taxon>Metazoa</taxon>
        <taxon>Chordata</taxon>
        <taxon>Craniata</taxon>
        <taxon>Vertebrata</taxon>
        <taxon>Euteleostomi</taxon>
        <taxon>Mammalia</taxon>
        <taxon>Metatheria</taxon>
        <taxon>Diprotodontia</taxon>
        <taxon>Vombatidae</taxon>
        <taxon>Vombatus</taxon>
    </lineage>
</organism>
<evidence type="ECO:0000256" key="1">
    <source>
        <dbReference type="ARBA" id="ARBA00004141"/>
    </source>
</evidence>
<evidence type="ECO:0000313" key="9">
    <source>
        <dbReference type="Proteomes" id="UP000314987"/>
    </source>
</evidence>
<reference evidence="8" key="2">
    <citation type="submission" date="2025-08" db="UniProtKB">
        <authorList>
            <consortium name="Ensembl"/>
        </authorList>
    </citation>
    <scope>IDENTIFICATION</scope>
</reference>
<dbReference type="AlphaFoldDB" id="A0A4X2K7A7"/>
<dbReference type="OrthoDB" id="2114471at2759"/>
<gene>
    <name evidence="8" type="primary">TMEM107</name>
</gene>
<feature type="transmembrane region" description="Helical" evidence="7">
    <location>
        <begin position="12"/>
        <end position="29"/>
    </location>
</feature>
<feature type="transmembrane region" description="Helical" evidence="7">
    <location>
        <begin position="108"/>
        <end position="135"/>
    </location>
</feature>
<proteinExistence type="predicted"/>
<dbReference type="Ensembl" id="ENSVURT00010005824.1">
    <property type="protein sequence ID" value="ENSVURP00010005142.1"/>
    <property type="gene ID" value="ENSVURG00010004045.1"/>
</dbReference>
<evidence type="ECO:0000256" key="4">
    <source>
        <dbReference type="ARBA" id="ARBA00022794"/>
    </source>
</evidence>
<reference evidence="9" key="1">
    <citation type="submission" date="2018-12" db="EMBL/GenBank/DDBJ databases">
        <authorList>
            <person name="Yazar S."/>
        </authorList>
    </citation>
    <scope>NUCLEOTIDE SEQUENCE [LARGE SCALE GENOMIC DNA]</scope>
</reference>
<dbReference type="GO" id="GO:0016020">
    <property type="term" value="C:membrane"/>
    <property type="evidence" value="ECO:0007669"/>
    <property type="project" value="UniProtKB-SubCell"/>
</dbReference>
<dbReference type="GO" id="GO:0036038">
    <property type="term" value="C:MKS complex"/>
    <property type="evidence" value="ECO:0007669"/>
    <property type="project" value="Ensembl"/>
</dbReference>
<evidence type="ECO:0000256" key="3">
    <source>
        <dbReference type="ARBA" id="ARBA00022692"/>
    </source>
</evidence>
<dbReference type="InterPro" id="IPR029248">
    <property type="entry name" value="TMEM107"/>
</dbReference>
<dbReference type="PANTHER" id="PTHR34341:SF1">
    <property type="entry name" value="TRANSMEMBRANE PROTEIN 107"/>
    <property type="match status" value="1"/>
</dbReference>
<evidence type="ECO:0000313" key="8">
    <source>
        <dbReference type="Ensembl" id="ENSVURP00010005142.1"/>
    </source>
</evidence>
<comment type="subcellular location">
    <subcellularLocation>
        <location evidence="1">Membrane</location>
        <topology evidence="1">Multi-pass membrane protein</topology>
    </subcellularLocation>
</comment>
<keyword evidence="3 7" id="KW-0812">Transmembrane</keyword>
<dbReference type="RefSeq" id="XP_027712927.1">
    <property type="nucleotide sequence ID" value="XM_027857126.1"/>
</dbReference>
<dbReference type="Pfam" id="PF14995">
    <property type="entry name" value="TMEM107"/>
    <property type="match status" value="1"/>
</dbReference>
<feature type="transmembrane region" description="Helical" evidence="7">
    <location>
        <begin position="84"/>
        <end position="102"/>
    </location>
</feature>
<name>A0A4X2K7A7_VOMUR</name>
<dbReference type="CTD" id="84314"/>
<keyword evidence="5 7" id="KW-1133">Transmembrane helix</keyword>
<dbReference type="PANTHER" id="PTHR34341">
    <property type="entry name" value="TRANSMEMBRANE PROTEIN 107"/>
    <property type="match status" value="1"/>
</dbReference>
<accession>A0A4X2K7A7</accession>
<dbReference type="GO" id="GO:1905515">
    <property type="term" value="P:non-motile cilium assembly"/>
    <property type="evidence" value="ECO:0007669"/>
    <property type="project" value="Ensembl"/>
</dbReference>
<dbReference type="OMA" id="VCLKKVP"/>
<sequence length="140" mass="15660">MGRISGLVPSRFLTLLAHLVIVITIFWTRDNNIQASLPPHFTSEEYEKEDSKLVTALSITLGLFLVELAGFFSGVSMFNSTQSLFSIGVHCCAAVSLAFFIFESWECSTYWCIFAFCSVLPACTEVMMFIAVFVLKKKSF</sequence>
<protein>
    <recommendedName>
        <fullName evidence="2">Transmembrane protein 107</fullName>
    </recommendedName>
</protein>
<keyword evidence="9" id="KW-1185">Reference proteome</keyword>
<dbReference type="Proteomes" id="UP000314987">
    <property type="component" value="Unassembled WGS sequence"/>
</dbReference>
<dbReference type="STRING" id="29139.ENSVURP00010005142"/>
<dbReference type="GeneID" id="114039398"/>
<feature type="transmembrane region" description="Helical" evidence="7">
    <location>
        <begin position="53"/>
        <end position="72"/>
    </location>
</feature>
<dbReference type="GeneTree" id="ENSGT00390000014827"/>
<evidence type="ECO:0000256" key="2">
    <source>
        <dbReference type="ARBA" id="ARBA00015652"/>
    </source>
</evidence>
<keyword evidence="6 7" id="KW-0472">Membrane</keyword>
<keyword evidence="4" id="KW-0970">Cilium biogenesis/degradation</keyword>